<accession>A0ABW8TQT3</accession>
<name>A0ABW8TQT3_9CLOT</name>
<dbReference type="Proteomes" id="UP001623592">
    <property type="component" value="Unassembled WGS sequence"/>
</dbReference>
<feature type="non-terminal residue" evidence="1">
    <location>
        <position position="1"/>
    </location>
</feature>
<gene>
    <name evidence="1" type="ORF">ACJDT4_23365</name>
</gene>
<sequence length="228" mass="25727">ANEKLKLSPEQLAIIYLYDPNGVKDYLDSHKWEVDEVFKLLTGKPPQMYSHDNLDGMITKTKKTRSQSGKREYIYSEADMLLTNDTTEMMDWAGIGTMLVGIFAGMKYGDFESSAEMPESEKMLEDEEMFKKGSNAEEGMSALQERFNNYSSEYIGSNLIKTYLNKIPDSIFGFVKSTKDLGNSIQFKLRNAIGGTTEVEIPKSEFTDTQVECALGNCFTGRTLVKTE</sequence>
<dbReference type="RefSeq" id="WP_406790017.1">
    <property type="nucleotide sequence ID" value="NZ_JBJIAA010000049.1"/>
</dbReference>
<evidence type="ECO:0000313" key="2">
    <source>
        <dbReference type="Proteomes" id="UP001623592"/>
    </source>
</evidence>
<organism evidence="1 2">
    <name type="scientific">Clostridium neuense</name>
    <dbReference type="NCBI Taxonomy" id="1728934"/>
    <lineage>
        <taxon>Bacteria</taxon>
        <taxon>Bacillati</taxon>
        <taxon>Bacillota</taxon>
        <taxon>Clostridia</taxon>
        <taxon>Eubacteriales</taxon>
        <taxon>Clostridiaceae</taxon>
        <taxon>Clostridium</taxon>
    </lineage>
</organism>
<evidence type="ECO:0000313" key="1">
    <source>
        <dbReference type="EMBL" id="MFL0253349.1"/>
    </source>
</evidence>
<comment type="caution">
    <text evidence="1">The sequence shown here is derived from an EMBL/GenBank/DDBJ whole genome shotgun (WGS) entry which is preliminary data.</text>
</comment>
<reference evidence="1 2" key="1">
    <citation type="submission" date="2024-11" db="EMBL/GenBank/DDBJ databases">
        <authorList>
            <person name="Heng Y.C."/>
            <person name="Lim A.C.H."/>
            <person name="Lee J.K.Y."/>
            <person name="Kittelmann S."/>
        </authorList>
    </citation>
    <scope>NUCLEOTIDE SEQUENCE [LARGE SCALE GENOMIC DNA]</scope>
    <source>
        <strain evidence="1 2">WILCCON 0114</strain>
    </source>
</reference>
<feature type="non-terminal residue" evidence="1">
    <location>
        <position position="228"/>
    </location>
</feature>
<keyword evidence="2" id="KW-1185">Reference proteome</keyword>
<dbReference type="EMBL" id="JBJIAA010000049">
    <property type="protein sequence ID" value="MFL0253349.1"/>
    <property type="molecule type" value="Genomic_DNA"/>
</dbReference>
<protein>
    <submittedName>
        <fullName evidence="1">Uncharacterized protein</fullName>
    </submittedName>
</protein>
<proteinExistence type="predicted"/>